<dbReference type="EMBL" id="CP017839">
    <property type="protein sequence ID" value="APA99252.1"/>
    <property type="molecule type" value="Genomic_DNA"/>
</dbReference>
<feature type="chain" id="PRO_5044762402" evidence="1">
    <location>
        <begin position="42"/>
        <end position="375"/>
    </location>
</feature>
<dbReference type="Gene3D" id="3.40.50.1820">
    <property type="entry name" value="alpha/beta hydrolase"/>
    <property type="match status" value="1"/>
</dbReference>
<dbReference type="Proteomes" id="UP000180166">
    <property type="component" value="Chromosome"/>
</dbReference>
<proteinExistence type="predicted"/>
<dbReference type="InterPro" id="IPR050583">
    <property type="entry name" value="Mycobacterial_A85_antigen"/>
</dbReference>
<dbReference type="GO" id="GO:0004144">
    <property type="term" value="F:diacylglycerol O-acyltransferase activity"/>
    <property type="evidence" value="ECO:0007669"/>
    <property type="project" value="UniProtKB-EC"/>
</dbReference>
<keyword evidence="1" id="KW-0732">Signal</keyword>
<dbReference type="InterPro" id="IPR000801">
    <property type="entry name" value="Esterase-like"/>
</dbReference>
<dbReference type="EC" id="2.3.1.20" evidence="2"/>
<name>A0ABC8AZP7_9NOCA</name>
<sequence length="375" mass="39894">MARGESSRKSGGWFHRFVIGSALALLLPFGVSAAVAGSAHAAPDLDGFDFWVESASMGPIKSRVFRAADGNTDRVVYALDGGRAQEDLSGWEINTEVARQFTAADINVVMPIGGQASFYADWNAPSSFLDQPAGSATGSAAGSSSGSVALQVFSGGPAKGYRYTWETFLSQDLRTALRQRLGFNPNRNGVFGLSMSGSSALELAAYHPDQFSYAGPFSGYLNISAPGMREAIRAAMIDAGGYNVDSMAPPWSSQWLRMDPFVFAPLLKADGTRLWIATDPGIPTGDPVAFSTLDGMALEALALANTRAFQARADSIGLTDATYNFPAVGIHNWSNWAGQAAQMLPDLSRNIGWGRISVARMAKFSATFSSRCTKH</sequence>
<reference evidence="2 3" key="1">
    <citation type="submission" date="2016-10" db="EMBL/GenBank/DDBJ databases">
        <title>Genome sequence of Nocardia seriolae strain EM150506, isolated from Anguila japonica.</title>
        <authorList>
            <person name="Han H.-J."/>
        </authorList>
    </citation>
    <scope>NUCLEOTIDE SEQUENCE [LARGE SCALE GENOMIC DNA]</scope>
    <source>
        <strain evidence="2 3">EM150506</strain>
    </source>
</reference>
<dbReference type="SUPFAM" id="SSF53474">
    <property type="entry name" value="alpha/beta-Hydrolases"/>
    <property type="match status" value="1"/>
</dbReference>
<dbReference type="InterPro" id="IPR029058">
    <property type="entry name" value="AB_hydrolase_fold"/>
</dbReference>
<dbReference type="Pfam" id="PF00756">
    <property type="entry name" value="Esterase"/>
    <property type="match status" value="1"/>
</dbReference>
<organism evidence="2 3">
    <name type="scientific">Nocardia seriolae</name>
    <dbReference type="NCBI Taxonomy" id="37332"/>
    <lineage>
        <taxon>Bacteria</taxon>
        <taxon>Bacillati</taxon>
        <taxon>Actinomycetota</taxon>
        <taxon>Actinomycetes</taxon>
        <taxon>Mycobacteriales</taxon>
        <taxon>Nocardiaceae</taxon>
        <taxon>Nocardia</taxon>
    </lineage>
</organism>
<accession>A0ABC8AZP7</accession>
<keyword evidence="2" id="KW-0012">Acyltransferase</keyword>
<dbReference type="EC" id="2.3.1.122" evidence="2"/>
<evidence type="ECO:0000256" key="1">
    <source>
        <dbReference type="SAM" id="SignalP"/>
    </source>
</evidence>
<dbReference type="RefSeq" id="WP_063897742.1">
    <property type="nucleotide sequence ID" value="NZ_AP028458.1"/>
</dbReference>
<gene>
    <name evidence="2" type="ORF">NS506_05206</name>
</gene>
<dbReference type="PANTHER" id="PTHR48098:SF1">
    <property type="entry name" value="DIACYLGLYCEROL ACYLTRANSFERASE_MYCOLYLTRANSFERASE AG85A"/>
    <property type="match status" value="1"/>
</dbReference>
<dbReference type="AlphaFoldDB" id="A0ABC8AZP7"/>
<keyword evidence="2" id="KW-0808">Transferase</keyword>
<evidence type="ECO:0000313" key="3">
    <source>
        <dbReference type="Proteomes" id="UP000180166"/>
    </source>
</evidence>
<protein>
    <submittedName>
        <fullName evidence="2">Diacylglycerol O-acyltransferase</fullName>
        <ecNumber evidence="2">2.3.1.122</ecNumber>
        <ecNumber evidence="2">2.3.1.20</ecNumber>
    </submittedName>
</protein>
<dbReference type="PANTHER" id="PTHR48098">
    <property type="entry name" value="ENTEROCHELIN ESTERASE-RELATED"/>
    <property type="match status" value="1"/>
</dbReference>
<dbReference type="GO" id="GO:0050348">
    <property type="term" value="F:trehalose O-mycolyltransferase activity"/>
    <property type="evidence" value="ECO:0007669"/>
    <property type="project" value="UniProtKB-EC"/>
</dbReference>
<dbReference type="KEGG" id="nsr:NS506_05206"/>
<evidence type="ECO:0000313" key="2">
    <source>
        <dbReference type="EMBL" id="APA99252.1"/>
    </source>
</evidence>
<feature type="signal peptide" evidence="1">
    <location>
        <begin position="1"/>
        <end position="41"/>
    </location>
</feature>